<dbReference type="GO" id="GO:0005634">
    <property type="term" value="C:nucleus"/>
    <property type="evidence" value="ECO:0007669"/>
    <property type="project" value="TreeGrafter"/>
</dbReference>
<dbReference type="EMBL" id="LUCM01006986">
    <property type="protein sequence ID" value="KAA0190514.1"/>
    <property type="molecule type" value="Genomic_DNA"/>
</dbReference>
<reference evidence="5" key="1">
    <citation type="submission" date="2019-05" db="EMBL/GenBank/DDBJ databases">
        <title>Annotation for the trematode Fasciolopsis buski.</title>
        <authorList>
            <person name="Choi Y.-J."/>
        </authorList>
    </citation>
    <scope>NUCLEOTIDE SEQUENCE</scope>
    <source>
        <strain evidence="5">HT</strain>
        <tissue evidence="5">Whole worm</tissue>
    </source>
</reference>
<dbReference type="SUPFAM" id="SSF68906">
    <property type="entry name" value="SAP domain"/>
    <property type="match status" value="1"/>
</dbReference>
<dbReference type="InterPro" id="IPR003034">
    <property type="entry name" value="SAP_dom"/>
</dbReference>
<feature type="region of interest" description="Disordered" evidence="3">
    <location>
        <begin position="76"/>
        <end position="140"/>
    </location>
</feature>
<feature type="compositionally biased region" description="Polar residues" evidence="3">
    <location>
        <begin position="270"/>
        <end position="285"/>
    </location>
</feature>
<feature type="compositionally biased region" description="Basic and acidic residues" evidence="3">
    <location>
        <begin position="105"/>
        <end position="126"/>
    </location>
</feature>
<dbReference type="OrthoDB" id="21006at2759"/>
<dbReference type="GO" id="GO:0006355">
    <property type="term" value="P:regulation of DNA-templated transcription"/>
    <property type="evidence" value="ECO:0007669"/>
    <property type="project" value="InterPro"/>
</dbReference>
<dbReference type="Pfam" id="PF02037">
    <property type="entry name" value="SAP"/>
    <property type="match status" value="1"/>
</dbReference>
<dbReference type="GO" id="GO:0005737">
    <property type="term" value="C:cytoplasm"/>
    <property type="evidence" value="ECO:0007669"/>
    <property type="project" value="UniProtKB-SubCell"/>
</dbReference>
<keyword evidence="6" id="KW-1185">Reference proteome</keyword>
<protein>
    <submittedName>
        <fullName evidence="5">Putative p30 dbc protein</fullName>
    </submittedName>
</protein>
<feature type="compositionally biased region" description="Basic and acidic residues" evidence="3">
    <location>
        <begin position="76"/>
        <end position="96"/>
    </location>
</feature>
<evidence type="ECO:0000313" key="5">
    <source>
        <dbReference type="EMBL" id="KAA0190514.1"/>
    </source>
</evidence>
<comment type="subcellular location">
    <subcellularLocation>
        <location evidence="1">Cytoplasm</location>
    </subcellularLocation>
</comment>
<feature type="compositionally biased region" description="Basic residues" evidence="3">
    <location>
        <begin position="127"/>
        <end position="139"/>
    </location>
</feature>
<feature type="region of interest" description="Disordered" evidence="3">
    <location>
        <begin position="238"/>
        <end position="306"/>
    </location>
</feature>
<dbReference type="Pfam" id="PF14444">
    <property type="entry name" value="S1-like"/>
    <property type="match status" value="1"/>
</dbReference>
<evidence type="ECO:0000313" key="6">
    <source>
        <dbReference type="Proteomes" id="UP000728185"/>
    </source>
</evidence>
<sequence>MHPGVSSTSETSTHQLVGYVTKMFPTFGYINNEIFFQKKCVIGPMVEIGDNVATSAVYQPNMPIKWSAEKVWKVQDSRHSRSRDHAEDETRVDKGRSPRNSVDGESLRSHEKVHDDRSEKRQEYYSRKRSPSSTSRRHRFLEFRYGRTEGSTARPTSILFPGSDLWGRKYPNPGADGNTPSKAFHKIVVYFLPNVWSLMPSAGEWPKVKKAFETLSAHGQRPMFPLTGDLVKQAVDEAAKAKTGQVTPSTPGSKDSGDRRAEKESLEPCNDTTLSGSQNQSTTEASPKIPISKHMPQSKEGNSTLVSELREQLKVRNLPADGIKVQLLSRLKTAIEKEAEEAKKAEEKRKLP</sequence>
<accession>A0A8E0RXB1</accession>
<gene>
    <name evidence="5" type="ORF">FBUS_08622</name>
</gene>
<feature type="compositionally biased region" description="Polar residues" evidence="3">
    <location>
        <begin position="244"/>
        <end position="253"/>
    </location>
</feature>
<dbReference type="InterPro" id="IPR025223">
    <property type="entry name" value="S1-like_RNA-bd_dom"/>
</dbReference>
<feature type="compositionally biased region" description="Basic and acidic residues" evidence="3">
    <location>
        <begin position="255"/>
        <end position="266"/>
    </location>
</feature>
<dbReference type="Proteomes" id="UP000728185">
    <property type="component" value="Unassembled WGS sequence"/>
</dbReference>
<dbReference type="PANTHER" id="PTHR14304:SF11">
    <property type="entry name" value="SAP DOMAIN-CONTAINING PROTEIN"/>
    <property type="match status" value="1"/>
</dbReference>
<feature type="domain" description="SAP" evidence="4">
    <location>
        <begin position="301"/>
        <end position="335"/>
    </location>
</feature>
<name>A0A8E0RXB1_9TREM</name>
<evidence type="ECO:0000259" key="4">
    <source>
        <dbReference type="PROSITE" id="PS50800"/>
    </source>
</evidence>
<keyword evidence="2" id="KW-0963">Cytoplasm</keyword>
<evidence type="ECO:0000256" key="2">
    <source>
        <dbReference type="ARBA" id="ARBA00022490"/>
    </source>
</evidence>
<evidence type="ECO:0000256" key="1">
    <source>
        <dbReference type="ARBA" id="ARBA00004496"/>
    </source>
</evidence>
<dbReference type="InterPro" id="IPR025224">
    <property type="entry name" value="CCAR1/CCAR2"/>
</dbReference>
<comment type="caution">
    <text evidence="5">The sequence shown here is derived from an EMBL/GenBank/DDBJ whole genome shotgun (WGS) entry which is preliminary data.</text>
</comment>
<dbReference type="Gene3D" id="1.10.720.30">
    <property type="entry name" value="SAP domain"/>
    <property type="match status" value="1"/>
</dbReference>
<dbReference type="InterPro" id="IPR036361">
    <property type="entry name" value="SAP_dom_sf"/>
</dbReference>
<evidence type="ECO:0000256" key="3">
    <source>
        <dbReference type="SAM" id="MobiDB-lite"/>
    </source>
</evidence>
<dbReference type="PANTHER" id="PTHR14304">
    <property type="entry name" value="CELL DIVISION CYCLE AND APOPTOSIS REGULATOR PROTEIN"/>
    <property type="match status" value="1"/>
</dbReference>
<dbReference type="AlphaFoldDB" id="A0A8E0RXB1"/>
<dbReference type="PROSITE" id="PS50800">
    <property type="entry name" value="SAP"/>
    <property type="match status" value="1"/>
</dbReference>
<organism evidence="5 6">
    <name type="scientific">Fasciolopsis buskii</name>
    <dbReference type="NCBI Taxonomy" id="27845"/>
    <lineage>
        <taxon>Eukaryota</taxon>
        <taxon>Metazoa</taxon>
        <taxon>Spiralia</taxon>
        <taxon>Lophotrochozoa</taxon>
        <taxon>Platyhelminthes</taxon>
        <taxon>Trematoda</taxon>
        <taxon>Digenea</taxon>
        <taxon>Plagiorchiida</taxon>
        <taxon>Echinostomata</taxon>
        <taxon>Echinostomatoidea</taxon>
        <taxon>Fasciolidae</taxon>
        <taxon>Fasciolopsis</taxon>
    </lineage>
</organism>
<proteinExistence type="predicted"/>